<dbReference type="InterPro" id="IPR003838">
    <property type="entry name" value="ABC3_permease_C"/>
</dbReference>
<comment type="caution">
    <text evidence="10">The sequence shown here is derived from an EMBL/GenBank/DDBJ whole genome shotgun (WGS) entry which is preliminary data.</text>
</comment>
<keyword evidence="4 7" id="KW-0812">Transmembrane</keyword>
<name>A0ABT8F423_9BACT</name>
<sequence length="405" mass="46279">MNLPFYIAKRISGSSKGSFSHSINRIAVASVGLGLAVMIIAYLTLMGFKDTISEKVYSLSAHLQVSKYVLNNSLLEEPISAQANFYQYPDSFPYIAHVQRVAYKGALLKTEAEVQGVVLKGIDAEYDSTRFKQHLVEGRYLNLRDSAYQNEVLISRKISRLLRLSLDEDITLFFIQNPPRFRKMKVVGIYDTGLEDFDDQLLLTDLRLHQRLNNWGDSLVGGYEIFVKDLKEVNTAEVDLFERIDPELLVQKVSEKYIQVFDWLYLLNRNVVIFLGLILFVACFNMVSIIFILIMERTQMIGMLKALGANNGLIRKVFVYNGLVLVLKGLLWGNGIGLLFGFVQYYFKLIPLDPENYYMSHVPIGWDWSVVLILNVLTLLVVSLVLFMPTFIISRLKPIKAIKFD</sequence>
<feature type="domain" description="MacB-like periplasmic core" evidence="9">
    <location>
        <begin position="26"/>
        <end position="228"/>
    </location>
</feature>
<keyword evidence="3" id="KW-1003">Cell membrane</keyword>
<evidence type="ECO:0000313" key="11">
    <source>
        <dbReference type="Proteomes" id="UP001168552"/>
    </source>
</evidence>
<evidence type="ECO:0000256" key="2">
    <source>
        <dbReference type="ARBA" id="ARBA00005236"/>
    </source>
</evidence>
<dbReference type="PANTHER" id="PTHR30489:SF0">
    <property type="entry name" value="LIPOPROTEIN-RELEASING SYSTEM TRANSMEMBRANE PROTEIN LOLE"/>
    <property type="match status" value="1"/>
</dbReference>
<evidence type="ECO:0000256" key="7">
    <source>
        <dbReference type="SAM" id="Phobius"/>
    </source>
</evidence>
<evidence type="ECO:0000256" key="5">
    <source>
        <dbReference type="ARBA" id="ARBA00022989"/>
    </source>
</evidence>
<feature type="transmembrane region" description="Helical" evidence="7">
    <location>
        <begin position="317"/>
        <end position="346"/>
    </location>
</feature>
<dbReference type="Proteomes" id="UP001168552">
    <property type="component" value="Unassembled WGS sequence"/>
</dbReference>
<accession>A0ABT8F423</accession>
<dbReference type="PANTHER" id="PTHR30489">
    <property type="entry name" value="LIPOPROTEIN-RELEASING SYSTEM TRANSMEMBRANE PROTEIN LOLE"/>
    <property type="match status" value="1"/>
</dbReference>
<keyword evidence="11" id="KW-1185">Reference proteome</keyword>
<comment type="subcellular location">
    <subcellularLocation>
        <location evidence="1">Cell membrane</location>
        <topology evidence="1">Multi-pass membrane protein</topology>
    </subcellularLocation>
</comment>
<organism evidence="10 11">
    <name type="scientific">Shiella aurantiaca</name>
    <dbReference type="NCBI Taxonomy" id="3058365"/>
    <lineage>
        <taxon>Bacteria</taxon>
        <taxon>Pseudomonadati</taxon>
        <taxon>Bacteroidota</taxon>
        <taxon>Cytophagia</taxon>
        <taxon>Cytophagales</taxon>
        <taxon>Shiellaceae</taxon>
        <taxon>Shiella</taxon>
    </lineage>
</organism>
<evidence type="ECO:0000256" key="1">
    <source>
        <dbReference type="ARBA" id="ARBA00004651"/>
    </source>
</evidence>
<evidence type="ECO:0000256" key="4">
    <source>
        <dbReference type="ARBA" id="ARBA00022692"/>
    </source>
</evidence>
<keyword evidence="5 7" id="KW-1133">Transmembrane helix</keyword>
<keyword evidence="6 7" id="KW-0472">Membrane</keyword>
<reference evidence="10" key="1">
    <citation type="submission" date="2023-06" db="EMBL/GenBank/DDBJ databases">
        <title>Cytophagales bacterium Strain LB-30, isolated from soil.</title>
        <authorList>
            <person name="Liu B."/>
        </authorList>
    </citation>
    <scope>NUCLEOTIDE SEQUENCE</scope>
    <source>
        <strain evidence="10">LB-30</strain>
    </source>
</reference>
<evidence type="ECO:0000259" key="8">
    <source>
        <dbReference type="Pfam" id="PF02687"/>
    </source>
</evidence>
<dbReference type="RefSeq" id="WP_320003490.1">
    <property type="nucleotide sequence ID" value="NZ_JAUHJS010000002.1"/>
</dbReference>
<dbReference type="EMBL" id="JAUHJS010000002">
    <property type="protein sequence ID" value="MDN4164966.1"/>
    <property type="molecule type" value="Genomic_DNA"/>
</dbReference>
<evidence type="ECO:0000313" key="10">
    <source>
        <dbReference type="EMBL" id="MDN4164966.1"/>
    </source>
</evidence>
<dbReference type="Pfam" id="PF12704">
    <property type="entry name" value="MacB_PCD"/>
    <property type="match status" value="1"/>
</dbReference>
<feature type="transmembrane region" description="Helical" evidence="7">
    <location>
        <begin position="271"/>
        <end position="296"/>
    </location>
</feature>
<dbReference type="InterPro" id="IPR051447">
    <property type="entry name" value="Lipoprotein-release_system"/>
</dbReference>
<evidence type="ECO:0000256" key="6">
    <source>
        <dbReference type="ARBA" id="ARBA00023136"/>
    </source>
</evidence>
<gene>
    <name evidence="10" type="ORF">QWY31_05600</name>
</gene>
<comment type="similarity">
    <text evidence="2">Belongs to the ABC-4 integral membrane protein family. LolC/E subfamily.</text>
</comment>
<protein>
    <submittedName>
        <fullName evidence="10">FtsX-like permease family protein</fullName>
    </submittedName>
</protein>
<feature type="transmembrane region" description="Helical" evidence="7">
    <location>
        <begin position="26"/>
        <end position="48"/>
    </location>
</feature>
<feature type="transmembrane region" description="Helical" evidence="7">
    <location>
        <begin position="366"/>
        <end position="393"/>
    </location>
</feature>
<proteinExistence type="inferred from homology"/>
<feature type="domain" description="ABC3 transporter permease C-terminal" evidence="8">
    <location>
        <begin position="273"/>
        <end position="398"/>
    </location>
</feature>
<dbReference type="Pfam" id="PF02687">
    <property type="entry name" value="FtsX"/>
    <property type="match status" value="1"/>
</dbReference>
<evidence type="ECO:0000256" key="3">
    <source>
        <dbReference type="ARBA" id="ARBA00022475"/>
    </source>
</evidence>
<dbReference type="InterPro" id="IPR025857">
    <property type="entry name" value="MacB_PCD"/>
</dbReference>
<evidence type="ECO:0000259" key="9">
    <source>
        <dbReference type="Pfam" id="PF12704"/>
    </source>
</evidence>